<protein>
    <submittedName>
        <fullName evidence="2">Uncharacterized protein</fullName>
    </submittedName>
</protein>
<evidence type="ECO:0000313" key="3">
    <source>
        <dbReference type="Proteomes" id="UP001417504"/>
    </source>
</evidence>
<evidence type="ECO:0000256" key="1">
    <source>
        <dbReference type="SAM" id="MobiDB-lite"/>
    </source>
</evidence>
<name>A0AAP0EM51_9MAGN</name>
<organism evidence="2 3">
    <name type="scientific">Stephania japonica</name>
    <dbReference type="NCBI Taxonomy" id="461633"/>
    <lineage>
        <taxon>Eukaryota</taxon>
        <taxon>Viridiplantae</taxon>
        <taxon>Streptophyta</taxon>
        <taxon>Embryophyta</taxon>
        <taxon>Tracheophyta</taxon>
        <taxon>Spermatophyta</taxon>
        <taxon>Magnoliopsida</taxon>
        <taxon>Ranunculales</taxon>
        <taxon>Menispermaceae</taxon>
        <taxon>Menispermoideae</taxon>
        <taxon>Cissampelideae</taxon>
        <taxon>Stephania</taxon>
    </lineage>
</organism>
<feature type="region of interest" description="Disordered" evidence="1">
    <location>
        <begin position="92"/>
        <end position="113"/>
    </location>
</feature>
<reference evidence="2 3" key="1">
    <citation type="submission" date="2024-01" db="EMBL/GenBank/DDBJ databases">
        <title>Genome assemblies of Stephania.</title>
        <authorList>
            <person name="Yang L."/>
        </authorList>
    </citation>
    <scope>NUCLEOTIDE SEQUENCE [LARGE SCALE GENOMIC DNA]</scope>
    <source>
        <strain evidence="2">QJT</strain>
        <tissue evidence="2">Leaf</tissue>
    </source>
</reference>
<sequence>MERPRVRERRAEMEEEKGGRRWCLEKKEKRSARLDLGRKNTQDRVYTCRNRTPEDLFWGVHKSSSSLQAARSASGCVFNRTPRFLHEKRDFTHATSSPRGNLSFVHRVHSQQL</sequence>
<gene>
    <name evidence="2" type="ORF">Sjap_024491</name>
</gene>
<comment type="caution">
    <text evidence="2">The sequence shown here is derived from an EMBL/GenBank/DDBJ whole genome shotgun (WGS) entry which is preliminary data.</text>
</comment>
<dbReference type="Proteomes" id="UP001417504">
    <property type="component" value="Unassembled WGS sequence"/>
</dbReference>
<dbReference type="AlphaFoldDB" id="A0AAP0EM51"/>
<evidence type="ECO:0000313" key="2">
    <source>
        <dbReference type="EMBL" id="KAK9091314.1"/>
    </source>
</evidence>
<proteinExistence type="predicted"/>
<keyword evidence="3" id="KW-1185">Reference proteome</keyword>
<accession>A0AAP0EM51</accession>
<dbReference type="EMBL" id="JBBNAE010000010">
    <property type="protein sequence ID" value="KAK9091314.1"/>
    <property type="molecule type" value="Genomic_DNA"/>
</dbReference>